<dbReference type="PANTHER" id="PTHR43377:SF2">
    <property type="entry name" value="BINDING ROSSMANN FOLD OXIDOREDUCTASE, PUTATIVE (AFU_ORTHOLOGUE AFUA_4G00560)-RELATED"/>
    <property type="match status" value="1"/>
</dbReference>
<dbReference type="Gene3D" id="3.30.360.10">
    <property type="entry name" value="Dihydrodipicolinate Reductase, domain 2"/>
    <property type="match status" value="1"/>
</dbReference>
<dbReference type="PANTHER" id="PTHR43377">
    <property type="entry name" value="BILIVERDIN REDUCTASE A"/>
    <property type="match status" value="1"/>
</dbReference>
<dbReference type="Pfam" id="PF02894">
    <property type="entry name" value="GFO_IDH_MocA_C"/>
    <property type="match status" value="1"/>
</dbReference>
<dbReference type="RefSeq" id="WP_114624330.1">
    <property type="nucleotide sequence ID" value="NZ_QQNA01000106.1"/>
</dbReference>
<dbReference type="InterPro" id="IPR004104">
    <property type="entry name" value="Gfo/Idh/MocA-like_OxRdtase_C"/>
</dbReference>
<evidence type="ECO:0000256" key="1">
    <source>
        <dbReference type="ARBA" id="ARBA00010928"/>
    </source>
</evidence>
<evidence type="ECO:0000259" key="2">
    <source>
        <dbReference type="Pfam" id="PF01408"/>
    </source>
</evidence>
<dbReference type="InterPro" id="IPR000683">
    <property type="entry name" value="Gfo/Idh/MocA-like_OxRdtase_N"/>
</dbReference>
<gene>
    <name evidence="4" type="ORF">DVH02_15055</name>
</gene>
<protein>
    <submittedName>
        <fullName evidence="4">Gfo/Idh/MocA family oxidoreductase</fullName>
    </submittedName>
</protein>
<dbReference type="SUPFAM" id="SSF51735">
    <property type="entry name" value="NAD(P)-binding Rossmann-fold domains"/>
    <property type="match status" value="1"/>
</dbReference>
<dbReference type="AlphaFoldDB" id="A0A370B9K8"/>
<evidence type="ECO:0000313" key="4">
    <source>
        <dbReference type="EMBL" id="RDG37342.1"/>
    </source>
</evidence>
<sequence length="446" mass="48866">MPPDTARRRCAVVGLGARAQLYTEALGGPYADRVELVGLCDVNAHRMAVHNRRLAAARPGRPPVPAYAAGEFDEMLRRERVDLVVVTSVDRTHDEYIVRALEAGCDVVTEKPMTTDAARARRVLEAQRRTGREVRVAFNYRYNPVHAAVRETLAAGRIGEVGSVHFEWLLDLRHGADYFRRWHRDKADSGGLMVHKASHHFDLVNWWLDTAPETVFAQGGLFFYGEEAGRRRGLARDYTRAHGSPAAADDPFAIRLADSPVLTELYLDAEAEDGYHRDQNVFGPGVNIEDDMAVLVRYASGATLSYHLTAYAPWEGYRIAFNGSEGRLELLVEESTWTRPAARTGGASAVLHGAAVGDEAGRTELTLRRFWEEPRELKVATGEGGHGGGDARMLADLFGERDPGAPDALGRAADATDGARSLVTGLAANESFVTGLPVRARDLLDL</sequence>
<dbReference type="OrthoDB" id="103047at2"/>
<proteinExistence type="inferred from homology"/>
<feature type="domain" description="Gfo/Idh/MocA-like oxidoreductase C-terminal" evidence="3">
    <location>
        <begin position="150"/>
        <end position="336"/>
    </location>
</feature>
<feature type="domain" description="Gfo/Idh/MocA-like oxidoreductase N-terminal" evidence="2">
    <location>
        <begin position="9"/>
        <end position="138"/>
    </location>
</feature>
<dbReference type="Gene3D" id="3.40.50.720">
    <property type="entry name" value="NAD(P)-binding Rossmann-like Domain"/>
    <property type="match status" value="1"/>
</dbReference>
<name>A0A370B9K8_9ACTN</name>
<evidence type="ECO:0000259" key="3">
    <source>
        <dbReference type="Pfam" id="PF02894"/>
    </source>
</evidence>
<dbReference type="GO" id="GO:0000166">
    <property type="term" value="F:nucleotide binding"/>
    <property type="evidence" value="ECO:0007669"/>
    <property type="project" value="InterPro"/>
</dbReference>
<comment type="similarity">
    <text evidence="1">Belongs to the Gfo/Idh/MocA family.</text>
</comment>
<reference evidence="4 5" key="1">
    <citation type="submission" date="2018-07" db="EMBL/GenBank/DDBJ databases">
        <title>Streptomyces species from bats.</title>
        <authorList>
            <person name="Dunlap C."/>
        </authorList>
    </citation>
    <scope>NUCLEOTIDE SEQUENCE [LARGE SCALE GENOMIC DNA]</scope>
    <source>
        <strain evidence="4 5">AC230</strain>
    </source>
</reference>
<dbReference type="InterPro" id="IPR051450">
    <property type="entry name" value="Gfo/Idh/MocA_Oxidoreductases"/>
</dbReference>
<keyword evidence="5" id="KW-1185">Reference proteome</keyword>
<dbReference type="SUPFAM" id="SSF55347">
    <property type="entry name" value="Glyceraldehyde-3-phosphate dehydrogenase-like, C-terminal domain"/>
    <property type="match status" value="1"/>
</dbReference>
<dbReference type="Proteomes" id="UP000253741">
    <property type="component" value="Unassembled WGS sequence"/>
</dbReference>
<evidence type="ECO:0000313" key="5">
    <source>
        <dbReference type="Proteomes" id="UP000253741"/>
    </source>
</evidence>
<accession>A0A370B9K8</accession>
<dbReference type="EMBL" id="QQNA01000106">
    <property type="protein sequence ID" value="RDG37342.1"/>
    <property type="molecule type" value="Genomic_DNA"/>
</dbReference>
<comment type="caution">
    <text evidence="4">The sequence shown here is derived from an EMBL/GenBank/DDBJ whole genome shotgun (WGS) entry which is preliminary data.</text>
</comment>
<organism evidence="4 5">
    <name type="scientific">Streptomyces corynorhini</name>
    <dbReference type="NCBI Taxonomy" id="2282652"/>
    <lineage>
        <taxon>Bacteria</taxon>
        <taxon>Bacillati</taxon>
        <taxon>Actinomycetota</taxon>
        <taxon>Actinomycetes</taxon>
        <taxon>Kitasatosporales</taxon>
        <taxon>Streptomycetaceae</taxon>
        <taxon>Streptomyces</taxon>
    </lineage>
</organism>
<dbReference type="Pfam" id="PF01408">
    <property type="entry name" value="GFO_IDH_MocA"/>
    <property type="match status" value="1"/>
</dbReference>
<dbReference type="InterPro" id="IPR036291">
    <property type="entry name" value="NAD(P)-bd_dom_sf"/>
</dbReference>